<keyword evidence="3" id="KW-1185">Reference proteome</keyword>
<protein>
    <submittedName>
        <fullName evidence="2">Uncharacterized protein</fullName>
    </submittedName>
</protein>
<feature type="region of interest" description="Disordered" evidence="1">
    <location>
        <begin position="115"/>
        <end position="158"/>
    </location>
</feature>
<dbReference type="EMBL" id="MU003818">
    <property type="protein sequence ID" value="KAF2718916.1"/>
    <property type="molecule type" value="Genomic_DNA"/>
</dbReference>
<evidence type="ECO:0000256" key="1">
    <source>
        <dbReference type="SAM" id="MobiDB-lite"/>
    </source>
</evidence>
<reference evidence="2" key="1">
    <citation type="journal article" date="2020" name="Stud. Mycol.">
        <title>101 Dothideomycetes genomes: a test case for predicting lifestyles and emergence of pathogens.</title>
        <authorList>
            <person name="Haridas S."/>
            <person name="Albert R."/>
            <person name="Binder M."/>
            <person name="Bloem J."/>
            <person name="Labutti K."/>
            <person name="Salamov A."/>
            <person name="Andreopoulos B."/>
            <person name="Baker S."/>
            <person name="Barry K."/>
            <person name="Bills G."/>
            <person name="Bluhm B."/>
            <person name="Cannon C."/>
            <person name="Castanera R."/>
            <person name="Culley D."/>
            <person name="Daum C."/>
            <person name="Ezra D."/>
            <person name="Gonzalez J."/>
            <person name="Henrissat B."/>
            <person name="Kuo A."/>
            <person name="Liang C."/>
            <person name="Lipzen A."/>
            <person name="Lutzoni F."/>
            <person name="Magnuson J."/>
            <person name="Mondo S."/>
            <person name="Nolan M."/>
            <person name="Ohm R."/>
            <person name="Pangilinan J."/>
            <person name="Park H.-J."/>
            <person name="Ramirez L."/>
            <person name="Alfaro M."/>
            <person name="Sun H."/>
            <person name="Tritt A."/>
            <person name="Yoshinaga Y."/>
            <person name="Zwiers L.-H."/>
            <person name="Turgeon B."/>
            <person name="Goodwin S."/>
            <person name="Spatafora J."/>
            <person name="Crous P."/>
            <person name="Grigoriev I."/>
        </authorList>
    </citation>
    <scope>NUCLEOTIDE SEQUENCE</scope>
    <source>
        <strain evidence="2">CBS 116435</strain>
    </source>
</reference>
<accession>A0A9P4Q5V9</accession>
<evidence type="ECO:0000313" key="3">
    <source>
        <dbReference type="Proteomes" id="UP000799441"/>
    </source>
</evidence>
<evidence type="ECO:0000313" key="2">
    <source>
        <dbReference type="EMBL" id="KAF2718916.1"/>
    </source>
</evidence>
<comment type="caution">
    <text evidence="2">The sequence shown here is derived from an EMBL/GenBank/DDBJ whole genome shotgun (WGS) entry which is preliminary data.</text>
</comment>
<gene>
    <name evidence="2" type="ORF">K431DRAFT_296514</name>
</gene>
<organism evidence="2 3">
    <name type="scientific">Polychaeton citri CBS 116435</name>
    <dbReference type="NCBI Taxonomy" id="1314669"/>
    <lineage>
        <taxon>Eukaryota</taxon>
        <taxon>Fungi</taxon>
        <taxon>Dikarya</taxon>
        <taxon>Ascomycota</taxon>
        <taxon>Pezizomycotina</taxon>
        <taxon>Dothideomycetes</taxon>
        <taxon>Dothideomycetidae</taxon>
        <taxon>Capnodiales</taxon>
        <taxon>Capnodiaceae</taxon>
        <taxon>Polychaeton</taxon>
    </lineage>
</organism>
<feature type="region of interest" description="Disordered" evidence="1">
    <location>
        <begin position="272"/>
        <end position="304"/>
    </location>
</feature>
<name>A0A9P4Q5V9_9PEZI</name>
<dbReference type="AlphaFoldDB" id="A0A9P4Q5V9"/>
<feature type="compositionally biased region" description="Polar residues" evidence="1">
    <location>
        <begin position="149"/>
        <end position="158"/>
    </location>
</feature>
<feature type="region of interest" description="Disordered" evidence="1">
    <location>
        <begin position="1"/>
        <end position="21"/>
    </location>
</feature>
<feature type="compositionally biased region" description="Basic residues" evidence="1">
    <location>
        <begin position="1"/>
        <end position="11"/>
    </location>
</feature>
<dbReference type="Proteomes" id="UP000799441">
    <property type="component" value="Unassembled WGS sequence"/>
</dbReference>
<sequence>MHKFRKLRRPTKTQTSSEADVAASVIKKREFRLTQAGKRVAITKGAPSLLPAVGTDNATDVGVECNRSGSPTQVCEDMTWQQSLGTSGETHGKPSTSSSMDVLRSHIMNDARSIPAAESQPTAKCDPVHPWPEPPEGYDSEPQTVRGPQDQQQRNTPKNVGLWIHTMYRAVVMVNRIDTSYARKAETAFWPFLARYMIRSEFELKMRQLDEQLDREQTHIDPKAEVQKGKVLAQVSKLLGHVHRSLKDEGSALEADEFQAALERFRRVGGFRFKPKPKPDPTDGEEEKAEIADRVGPGTYAGRRPREIFMQELGEELDDIDEQHELLSHPPFGDKDWGEVEALERRLKVWGKRKANEA</sequence>
<proteinExistence type="predicted"/>